<gene>
    <name evidence="2" type="ORF">SUNI508_00843</name>
</gene>
<keyword evidence="3" id="KW-1185">Reference proteome</keyword>
<evidence type="ECO:0000313" key="2">
    <source>
        <dbReference type="EMBL" id="KAK9420752.1"/>
    </source>
</evidence>
<organism evidence="2 3">
    <name type="scientific">Seiridium unicorne</name>
    <dbReference type="NCBI Taxonomy" id="138068"/>
    <lineage>
        <taxon>Eukaryota</taxon>
        <taxon>Fungi</taxon>
        <taxon>Dikarya</taxon>
        <taxon>Ascomycota</taxon>
        <taxon>Pezizomycotina</taxon>
        <taxon>Sordariomycetes</taxon>
        <taxon>Xylariomycetidae</taxon>
        <taxon>Amphisphaeriales</taxon>
        <taxon>Sporocadaceae</taxon>
        <taxon>Seiridium</taxon>
    </lineage>
</organism>
<feature type="domain" description="N-acetyltransferase" evidence="1">
    <location>
        <begin position="147"/>
        <end position="288"/>
    </location>
</feature>
<protein>
    <submittedName>
        <fullName evidence="2">Acyl-CoA N-acyltransferase</fullName>
    </submittedName>
</protein>
<dbReference type="EMBL" id="JARVKF010000223">
    <property type="protein sequence ID" value="KAK9420752.1"/>
    <property type="molecule type" value="Genomic_DNA"/>
</dbReference>
<accession>A0ABR2V1H6</accession>
<dbReference type="Pfam" id="PF13508">
    <property type="entry name" value="Acetyltransf_7"/>
    <property type="match status" value="1"/>
</dbReference>
<sequence>MATSATGALPPEYPRLAELTKEQLQRLYVKNKFELTKHVSAALGAHPQYFGGDSWYIQWYNAPQGSEAHNGLEHQDVPDEHIPAALDIVMHSLQNRSFSWVTGPGDQKRLEYFLQRKDFVVDEEAPTMAVDLSQLFARTGVHLPNGLTISDVDVSGVKAWTRTWTRQVTQVDVAPWIRIYGSMLSSLHRNQFSMFIASMDGDQVGTGYIHCFAGVASIHAINVRPEARRRGIGRALTEYAMCKAASLGYNVATLTAVNSSSGLFNSLGFREFGHVKLNVLRPLADPNREQRERDKIAEAEEEGWCVV</sequence>
<dbReference type="Proteomes" id="UP001408356">
    <property type="component" value="Unassembled WGS sequence"/>
</dbReference>
<comment type="caution">
    <text evidence="2">The sequence shown here is derived from an EMBL/GenBank/DDBJ whole genome shotgun (WGS) entry which is preliminary data.</text>
</comment>
<proteinExistence type="predicted"/>
<dbReference type="PROSITE" id="PS51186">
    <property type="entry name" value="GNAT"/>
    <property type="match status" value="1"/>
</dbReference>
<evidence type="ECO:0000259" key="1">
    <source>
        <dbReference type="PROSITE" id="PS51186"/>
    </source>
</evidence>
<dbReference type="Gene3D" id="3.40.630.30">
    <property type="match status" value="1"/>
</dbReference>
<evidence type="ECO:0000313" key="3">
    <source>
        <dbReference type="Proteomes" id="UP001408356"/>
    </source>
</evidence>
<name>A0ABR2V1H6_9PEZI</name>
<reference evidence="2 3" key="1">
    <citation type="journal article" date="2024" name="J. Plant Pathol.">
        <title>Sequence and assembly of the genome of Seiridium unicorne, isolate CBS 538.82, causal agent of cypress canker disease.</title>
        <authorList>
            <person name="Scali E."/>
            <person name="Rocca G.D."/>
            <person name="Danti R."/>
            <person name="Garbelotto M."/>
            <person name="Barberini S."/>
            <person name="Baroncelli R."/>
            <person name="Emiliani G."/>
        </authorList>
    </citation>
    <scope>NUCLEOTIDE SEQUENCE [LARGE SCALE GENOMIC DNA]</scope>
    <source>
        <strain evidence="2 3">BM-138-508</strain>
    </source>
</reference>
<dbReference type="CDD" id="cd04301">
    <property type="entry name" value="NAT_SF"/>
    <property type="match status" value="1"/>
</dbReference>
<dbReference type="SUPFAM" id="SSF55729">
    <property type="entry name" value="Acyl-CoA N-acyltransferases (Nat)"/>
    <property type="match status" value="1"/>
</dbReference>
<dbReference type="InterPro" id="IPR016181">
    <property type="entry name" value="Acyl_CoA_acyltransferase"/>
</dbReference>
<dbReference type="InterPro" id="IPR000182">
    <property type="entry name" value="GNAT_dom"/>
</dbReference>